<gene>
    <name evidence="1" type="ORF">VF724_07020</name>
</gene>
<dbReference type="InterPro" id="IPR002763">
    <property type="entry name" value="DUF72"/>
</dbReference>
<name>A0ABU5ZK04_9BACL</name>
<proteinExistence type="predicted"/>
<protein>
    <submittedName>
        <fullName evidence="1">DUF72 domain-containing protein</fullName>
    </submittedName>
</protein>
<dbReference type="EMBL" id="JAYJLD010000007">
    <property type="protein sequence ID" value="MEB3101415.1"/>
    <property type="molecule type" value="Genomic_DNA"/>
</dbReference>
<reference evidence="1" key="1">
    <citation type="submission" date="2023-12" db="EMBL/GenBank/DDBJ databases">
        <title>Fervidustalea candida gen. nov., sp. nov., a novel member of the family Paenibacillaceae isolated from a geothermal area.</title>
        <authorList>
            <person name="Li W.-J."/>
            <person name="Jiao J.-Y."/>
            <person name="Chen Y."/>
        </authorList>
    </citation>
    <scope>NUCLEOTIDE SEQUENCE</scope>
    <source>
        <strain evidence="1">SYSU GA230002</strain>
    </source>
</reference>
<dbReference type="RefSeq" id="WP_371753529.1">
    <property type="nucleotide sequence ID" value="NZ_JAYJLD010000007.1"/>
</dbReference>
<dbReference type="InterPro" id="IPR036520">
    <property type="entry name" value="UPF0759_sf"/>
</dbReference>
<comment type="caution">
    <text evidence="1">The sequence shown here is derived from an EMBL/GenBank/DDBJ whole genome shotgun (WGS) entry which is preliminary data.</text>
</comment>
<dbReference type="SUPFAM" id="SSF117396">
    <property type="entry name" value="TM1631-like"/>
    <property type="match status" value="1"/>
</dbReference>
<dbReference type="PANTHER" id="PTHR30348:SF13">
    <property type="entry name" value="UPF0759 PROTEIN YUNF"/>
    <property type="match status" value="1"/>
</dbReference>
<dbReference type="Gene3D" id="3.20.20.410">
    <property type="entry name" value="Protein of unknown function UPF0759"/>
    <property type="match status" value="1"/>
</dbReference>
<evidence type="ECO:0000313" key="1">
    <source>
        <dbReference type="EMBL" id="MEB3101415.1"/>
    </source>
</evidence>
<sequence length="276" mass="33234">MLLIGTAGYSYEDWRGIFYPEKLNKKELLQYYAREFPFTEINTTYYRMPAASMLQKWHEQTPEHFQFVIKANKGMTHEREQNEPLFSEFREALKPLIEADKLGCVLAQFPTSFRNKDKNRDYLKQFKEWLGNIPVAVEFRHEEWIEEGVFRLLEEEEIGYVCVDEPQFKTLVPPVIRATSQIGYIRFHGRNYKKWWHHQESHERYDYLYTEEQLKEWVPKILKLAERTEKTFISMNNHYRAQAAINGRMLKELLEKRMLEAEMSMKEASKDEVILI</sequence>
<dbReference type="Pfam" id="PF01904">
    <property type="entry name" value="DUF72"/>
    <property type="match status" value="1"/>
</dbReference>
<keyword evidence="2" id="KW-1185">Reference proteome</keyword>
<dbReference type="PANTHER" id="PTHR30348">
    <property type="entry name" value="UNCHARACTERIZED PROTEIN YECE"/>
    <property type="match status" value="1"/>
</dbReference>
<evidence type="ECO:0000313" key="2">
    <source>
        <dbReference type="Proteomes" id="UP001310386"/>
    </source>
</evidence>
<accession>A0ABU5ZK04</accession>
<dbReference type="Proteomes" id="UP001310386">
    <property type="component" value="Unassembled WGS sequence"/>
</dbReference>
<organism evidence="1 2">
    <name type="scientific">Ferviditalea candida</name>
    <dbReference type="NCBI Taxonomy" id="3108399"/>
    <lineage>
        <taxon>Bacteria</taxon>
        <taxon>Bacillati</taxon>
        <taxon>Bacillota</taxon>
        <taxon>Bacilli</taxon>
        <taxon>Bacillales</taxon>
        <taxon>Paenibacillaceae</taxon>
        <taxon>Ferviditalea</taxon>
    </lineage>
</organism>